<accession>A0A0N7YMN1</accession>
<reference evidence="3" key="1">
    <citation type="submission" date="2014-09" db="EMBL/GenBank/DDBJ databases">
        <title>Whole genome shotgun sequence of Streptomyces sp. NBRC 110027.</title>
        <authorList>
            <person name="Komaki H."/>
            <person name="Ichikawa N."/>
            <person name="Katano-Makiyama Y."/>
            <person name="Hosoyama A."/>
            <person name="Hashimoto M."/>
            <person name="Uohara A."/>
            <person name="Kitahashi Y."/>
            <person name="Ohji S."/>
            <person name="Kimura A."/>
            <person name="Yamazoe A."/>
            <person name="Igarashi Y."/>
            <person name="Fujita N."/>
        </authorList>
    </citation>
    <scope>NUCLEOTIDE SEQUENCE [LARGE SCALE GENOMIC DNA]</scope>
    <source>
        <strain evidence="3">NBRC 110027</strain>
    </source>
</reference>
<dbReference type="EMBL" id="BBNO01000010">
    <property type="protein sequence ID" value="GAO12075.1"/>
    <property type="molecule type" value="Genomic_DNA"/>
</dbReference>
<protein>
    <submittedName>
        <fullName evidence="2">Uncharacterized protein</fullName>
    </submittedName>
</protein>
<evidence type="ECO:0000313" key="2">
    <source>
        <dbReference type="EMBL" id="GAO12075.1"/>
    </source>
</evidence>
<feature type="region of interest" description="Disordered" evidence="1">
    <location>
        <begin position="28"/>
        <end position="80"/>
    </location>
</feature>
<comment type="caution">
    <text evidence="2">The sequence shown here is derived from an EMBL/GenBank/DDBJ whole genome shotgun (WGS) entry which is preliminary data.</text>
</comment>
<evidence type="ECO:0000256" key="1">
    <source>
        <dbReference type="SAM" id="MobiDB-lite"/>
    </source>
</evidence>
<organism evidence="2 3">
    <name type="scientific">Streptomyces lydicamycinicus</name>
    <dbReference type="NCBI Taxonomy" id="1546107"/>
    <lineage>
        <taxon>Bacteria</taxon>
        <taxon>Bacillati</taxon>
        <taxon>Actinomycetota</taxon>
        <taxon>Actinomycetes</taxon>
        <taxon>Kitasatosporales</taxon>
        <taxon>Streptomycetaceae</taxon>
        <taxon>Streptomyces</taxon>
    </lineage>
</organism>
<sequence length="80" mass="8562">MQPTAVVATATARLVAIEVALHIVSSFPRGRGEPNIPGTSIIKNDALSDHLDGQLRRDRPRDGRENPPLGTELIPAPVMS</sequence>
<gene>
    <name evidence="2" type="ORF">TPA0598_10_00450</name>
</gene>
<evidence type="ECO:0000313" key="3">
    <source>
        <dbReference type="Proteomes" id="UP000048965"/>
    </source>
</evidence>
<reference evidence="2 3" key="2">
    <citation type="journal article" date="2015" name="Stand. Genomic Sci.">
        <title>Draft genome sequence of marine-derived Streptomyces sp. TP-A0598, a producer of anti-MRSA antibiotic lydicamycins.</title>
        <authorList>
            <person name="Komaki H."/>
            <person name="Ichikawa N."/>
            <person name="Hosoyama A."/>
            <person name="Fujita N."/>
            <person name="Igarashi Y."/>
        </authorList>
    </citation>
    <scope>NUCLEOTIDE SEQUENCE [LARGE SCALE GENOMIC DNA]</scope>
    <source>
        <strain evidence="2 3">NBRC 110027</strain>
    </source>
</reference>
<name>A0A0N7YMN1_9ACTN</name>
<feature type="compositionally biased region" description="Basic and acidic residues" evidence="1">
    <location>
        <begin position="46"/>
        <end position="65"/>
    </location>
</feature>
<dbReference type="Proteomes" id="UP000048965">
    <property type="component" value="Unassembled WGS sequence"/>
</dbReference>
<dbReference type="AlphaFoldDB" id="A0A0N7YMN1"/>
<keyword evidence="3" id="KW-1185">Reference proteome</keyword>
<proteinExistence type="predicted"/>